<dbReference type="InterPro" id="IPR053853">
    <property type="entry name" value="FitA-like_RHH"/>
</dbReference>
<name>A0ABP8EUK8_9MICO</name>
<proteinExistence type="predicted"/>
<evidence type="ECO:0000259" key="1">
    <source>
        <dbReference type="Pfam" id="PF22513"/>
    </source>
</evidence>
<protein>
    <submittedName>
        <fullName evidence="2">Antitoxin</fullName>
    </submittedName>
</protein>
<dbReference type="InterPro" id="IPR010985">
    <property type="entry name" value="Ribbon_hlx_hlx"/>
</dbReference>
<feature type="domain" description="Antitoxin FitA-like ribbon-helix-helix" evidence="1">
    <location>
        <begin position="2"/>
        <end position="35"/>
    </location>
</feature>
<gene>
    <name evidence="2" type="ORF">GCM10022262_20350</name>
</gene>
<evidence type="ECO:0000313" key="3">
    <source>
        <dbReference type="Proteomes" id="UP001499841"/>
    </source>
</evidence>
<dbReference type="EMBL" id="BAABBA010000008">
    <property type="protein sequence ID" value="GAA4287676.1"/>
    <property type="molecule type" value="Genomic_DNA"/>
</dbReference>
<reference evidence="3" key="1">
    <citation type="journal article" date="2019" name="Int. J. Syst. Evol. Microbiol.">
        <title>The Global Catalogue of Microorganisms (GCM) 10K type strain sequencing project: providing services to taxonomists for standard genome sequencing and annotation.</title>
        <authorList>
            <consortium name="The Broad Institute Genomics Platform"/>
            <consortium name="The Broad Institute Genome Sequencing Center for Infectious Disease"/>
            <person name="Wu L."/>
            <person name="Ma J."/>
        </authorList>
    </citation>
    <scope>NUCLEOTIDE SEQUENCE [LARGE SCALE GENOMIC DNA]</scope>
    <source>
        <strain evidence="3">JCM 17459</strain>
    </source>
</reference>
<comment type="caution">
    <text evidence="2">The sequence shown here is derived from an EMBL/GenBank/DDBJ whole genome shotgun (WGS) entry which is preliminary data.</text>
</comment>
<dbReference type="RefSeq" id="WP_345040627.1">
    <property type="nucleotide sequence ID" value="NZ_BAABBA010000008.1"/>
</dbReference>
<evidence type="ECO:0000313" key="2">
    <source>
        <dbReference type="EMBL" id="GAA4287676.1"/>
    </source>
</evidence>
<dbReference type="SUPFAM" id="SSF47598">
    <property type="entry name" value="Ribbon-helix-helix"/>
    <property type="match status" value="1"/>
</dbReference>
<keyword evidence="3" id="KW-1185">Reference proteome</keyword>
<accession>A0ABP8EUK8</accession>
<organism evidence="2 3">
    <name type="scientific">Georgenia daeguensis</name>
    <dbReference type="NCBI Taxonomy" id="908355"/>
    <lineage>
        <taxon>Bacteria</taxon>
        <taxon>Bacillati</taxon>
        <taxon>Actinomycetota</taxon>
        <taxon>Actinomycetes</taxon>
        <taxon>Micrococcales</taxon>
        <taxon>Bogoriellaceae</taxon>
        <taxon>Georgenia</taxon>
    </lineage>
</organism>
<dbReference type="Proteomes" id="UP001499841">
    <property type="component" value="Unassembled WGS sequence"/>
</dbReference>
<sequence>MATIQIKNVPEETHAVLRRRAAAAHMSMQEYLLSRLIEEGSRPTLDEVLDRAGGRAGGAVPLADAVAELRSERAGR</sequence>
<dbReference type="Pfam" id="PF22513">
    <property type="entry name" value="FitA-like_RHH"/>
    <property type="match status" value="1"/>
</dbReference>